<feature type="domain" description="Protein kinase" evidence="3">
    <location>
        <begin position="553"/>
        <end position="821"/>
    </location>
</feature>
<feature type="compositionally biased region" description="Acidic residues" evidence="2">
    <location>
        <begin position="1345"/>
        <end position="1354"/>
    </location>
</feature>
<keyword evidence="4" id="KW-0808">Transferase</keyword>
<protein>
    <submittedName>
        <fullName evidence="4">Protein kinase-like domain</fullName>
    </submittedName>
</protein>
<dbReference type="InterPro" id="IPR011009">
    <property type="entry name" value="Kinase-like_dom_sf"/>
</dbReference>
<dbReference type="PANTHER" id="PTHR47633">
    <property type="entry name" value="IMMUNOGLOBULIN"/>
    <property type="match status" value="1"/>
</dbReference>
<evidence type="ECO:0000256" key="1">
    <source>
        <dbReference type="SAM" id="Coils"/>
    </source>
</evidence>
<dbReference type="PROSITE" id="PS50011">
    <property type="entry name" value="PROTEIN_KINASE_DOM"/>
    <property type="match status" value="1"/>
</dbReference>
<dbReference type="InParanoid" id="A0A0V0QF33"/>
<dbReference type="Proteomes" id="UP000054937">
    <property type="component" value="Unassembled WGS sequence"/>
</dbReference>
<dbReference type="InterPro" id="IPR000719">
    <property type="entry name" value="Prot_kinase_dom"/>
</dbReference>
<dbReference type="Gene3D" id="3.30.200.20">
    <property type="entry name" value="Phosphorylase Kinase, domain 1"/>
    <property type="match status" value="1"/>
</dbReference>
<dbReference type="EMBL" id="LDAU01000181">
    <property type="protein sequence ID" value="KRX00809.1"/>
    <property type="molecule type" value="Genomic_DNA"/>
</dbReference>
<evidence type="ECO:0000313" key="4">
    <source>
        <dbReference type="EMBL" id="KRX00809.1"/>
    </source>
</evidence>
<organism evidence="4 5">
    <name type="scientific">Pseudocohnilembus persalinus</name>
    <name type="common">Ciliate</name>
    <dbReference type="NCBI Taxonomy" id="266149"/>
    <lineage>
        <taxon>Eukaryota</taxon>
        <taxon>Sar</taxon>
        <taxon>Alveolata</taxon>
        <taxon>Ciliophora</taxon>
        <taxon>Intramacronucleata</taxon>
        <taxon>Oligohymenophorea</taxon>
        <taxon>Scuticociliatia</taxon>
        <taxon>Philasterida</taxon>
        <taxon>Pseudocohnilembidae</taxon>
        <taxon>Pseudocohnilembus</taxon>
    </lineage>
</organism>
<name>A0A0V0QF33_PSEPJ</name>
<keyword evidence="1" id="KW-0175">Coiled coil</keyword>
<evidence type="ECO:0000259" key="3">
    <source>
        <dbReference type="PROSITE" id="PS50011"/>
    </source>
</evidence>
<feature type="compositionally biased region" description="Polar residues" evidence="2">
    <location>
        <begin position="486"/>
        <end position="503"/>
    </location>
</feature>
<keyword evidence="5" id="KW-1185">Reference proteome</keyword>
<dbReference type="Gene3D" id="1.25.40.10">
    <property type="entry name" value="Tetratricopeptide repeat domain"/>
    <property type="match status" value="1"/>
</dbReference>
<dbReference type="InterPro" id="IPR008271">
    <property type="entry name" value="Ser/Thr_kinase_AS"/>
</dbReference>
<feature type="compositionally biased region" description="Basic and acidic residues" evidence="2">
    <location>
        <begin position="377"/>
        <end position="402"/>
    </location>
</feature>
<proteinExistence type="predicted"/>
<feature type="region of interest" description="Disordered" evidence="2">
    <location>
        <begin position="486"/>
        <end position="512"/>
    </location>
</feature>
<reference evidence="4 5" key="1">
    <citation type="journal article" date="2015" name="Sci. Rep.">
        <title>Genome of the facultative scuticociliatosis pathogen Pseudocohnilembus persalinus provides insight into its virulence through horizontal gene transfer.</title>
        <authorList>
            <person name="Xiong J."/>
            <person name="Wang G."/>
            <person name="Cheng J."/>
            <person name="Tian M."/>
            <person name="Pan X."/>
            <person name="Warren A."/>
            <person name="Jiang C."/>
            <person name="Yuan D."/>
            <person name="Miao W."/>
        </authorList>
    </citation>
    <scope>NUCLEOTIDE SEQUENCE [LARGE SCALE GENOMIC DNA]</scope>
    <source>
        <strain evidence="4">36N120E</strain>
    </source>
</reference>
<feature type="region of interest" description="Disordered" evidence="2">
    <location>
        <begin position="1301"/>
        <end position="1457"/>
    </location>
</feature>
<dbReference type="SUPFAM" id="SSF56112">
    <property type="entry name" value="Protein kinase-like (PK-like)"/>
    <property type="match status" value="1"/>
</dbReference>
<feature type="region of interest" description="Disordered" evidence="2">
    <location>
        <begin position="377"/>
        <end position="430"/>
    </location>
</feature>
<keyword evidence="4" id="KW-0418">Kinase</keyword>
<feature type="coiled-coil region" evidence="1">
    <location>
        <begin position="525"/>
        <end position="559"/>
    </location>
</feature>
<dbReference type="GO" id="GO:0004672">
    <property type="term" value="F:protein kinase activity"/>
    <property type="evidence" value="ECO:0007669"/>
    <property type="project" value="InterPro"/>
</dbReference>
<evidence type="ECO:0000313" key="5">
    <source>
        <dbReference type="Proteomes" id="UP000054937"/>
    </source>
</evidence>
<feature type="compositionally biased region" description="Acidic residues" evidence="2">
    <location>
        <begin position="1322"/>
        <end position="1337"/>
    </location>
</feature>
<comment type="caution">
    <text evidence="4">The sequence shown here is derived from an EMBL/GenBank/DDBJ whole genome shotgun (WGS) entry which is preliminary data.</text>
</comment>
<dbReference type="SUPFAM" id="SSF48452">
    <property type="entry name" value="TPR-like"/>
    <property type="match status" value="1"/>
</dbReference>
<sequence length="1893" mass="223959">MNIHGQQSSQRISRPHFILTLIGKINSIEFNFMRQELMRAREFIQKQSRKKWDMQLSCQQCTEIEYADKQSSLKESYPGILEKEAYILADGHIYLDLKNFYHRYLKIKLGIMELNAFKSFDIKEVQGIIQQATFQNINNQLTQNEMKQFIYYKLFDDESNDIFSILLEINSMVQPNLIKILISLLDQGIQNDSKNKQLNFLEKEGFEINQEKKSFEGGIIDFQDLQELRHQIQLKNETNLEKINNKGVFYLSFIEQQQKSDDSFQLKIGITLQNSQIGEIKYDKQVYPLGKVLYGFDKLEKYLQTTQKQQLNLKIKEASTYKFQEEDFILENLKKFSFQPKKQNDEEYKMIKIRKQQQKELEEKKKREEEEALKKQAEIEQKKQEKEARRQIKEERRQRGEDVTDSSDSENLQEDSENENNNNINNNGKNFTIGQFAEQQEQQAKTQKLGGFQFGLSHTAGISKTTGAASKAQALTRSLTKGTSKMLTGTNKIDQSTVKTDQGTIGDEEEPDLDDITALPTFALMMKQQAKIEEQKVDLEEIDEEYEIEEENLKTLYVLGKGAFGSVTVVMDTTNQKRYAQKVFANVEEFVEERNLMQKLEQKMDGDFEDIGCKMEKYDNKSKTIYYDCGQCSLSELIQVRRKFKVEWFDREQEILYIAKELLKLFEVLFQKGIYHTDLKPANIVLNKLSGPDNVSKYYLKLIDFGSAQFDYSQIQYLTKEYYVPDIEKKLPIKSKDDREKFELYTVGRTLQALMLSSIWEKEGISDRAYFDNTEEGVEEAMIKLKAYYSEDLVEIVEMLLDLQPKSDIQSRIEELPSKYIFDKENLIQRIVFMKQQEAMQTQEQSDNIYDQLQQLWSAQLFERAQATVEKVKQEDLLKDIRLINWKIKLMKKIGQFKKGQDFSRKTFEESPKEFFEKIKQSEIPDEKWGYYQLKMHYAWTFGVTKRYKIMDEVFEEMKGVYEPDSLEMGKYYFQLVWLNLGDKRHEKVQENAKLAEDIYLKHFPDGMSIDYAEVLRYNAQSYYHQRNAEKSMEIYQKELEIRKQLQGEKSSEVGVVLNSIASIHGNLKGQYAKGYESIEEVLQIYYNTIGEKNQNCVIALDWKAWYFNKLNRKDDAKKLWEYTMVKAYQVFGNTYHVYRTIRDSHLWTIYTSRGNIPELINDAFIKVSKELYQIEDFQESYDYAFCGLEMLDRYRNYGVAANHGLYDIYKKNIEYRMKVANFKIDQEQQINNQKSMEIQKQVLEYITDENLDEKFKATCIYAKLLEKLMMRDEALLALKNYKENLPKLFEKLKNEMQEIDDLGKKNKSEENQEKEEKKEEKEEDEEEDGEEEESEKENDKKDNEEEEEEDEDELKDKLDNQIKNIEKKAENKKNELPLAEDGKEKNDLKKLEKQEEKDVTDSDSDKDSSFSDFEIEMNLSDTDEEDENNGENNVDENKKPQDKKKQKNQESQKMQNIRRQKNKELLNKFLQQQNFEGIKYLDDLVLNELENTHTFKKQIKQHQKNEKKLKAFFEEKRDYLNEEQQGRLQKIYEILKKEAKAFFDSNLEIFDYLFNIDSRSSEIYIREAKKYALTKQQISQIEARLLRFLEYKKQTVQIALQNKQIEIQESNTLTFDSINDQYGQYLCNNTVQRNIQSIMNNSEDHLYRVYQAQQHLDQSKDSEWAFKFTSGNFNFTAIGIAQKHKMEKQNYEIGEKIFKQGHGLYMISTNKFVFNSTDIEQNGVDIVPFTIQQSDIIVCKYVAAQQLLTFKKLNSKSPEFQIKLRLDKNQKYHVSVGIGRNIFDQITLISQLDKLDHYLLDKNLFLRTLLEQLVIMESQIGNNNKRYQKILYEFVQIVMGQGLYVEALKIIEKQVNFNCSDQQLKQAFKNKIKQCVIKIQDMEKVEIVSQND</sequence>
<accession>A0A0V0QF33</accession>
<evidence type="ECO:0000256" key="2">
    <source>
        <dbReference type="SAM" id="MobiDB-lite"/>
    </source>
</evidence>
<dbReference type="PROSITE" id="PS00108">
    <property type="entry name" value="PROTEIN_KINASE_ST"/>
    <property type="match status" value="1"/>
</dbReference>
<dbReference type="InterPro" id="IPR011990">
    <property type="entry name" value="TPR-like_helical_dom_sf"/>
</dbReference>
<dbReference type="GO" id="GO:0005524">
    <property type="term" value="F:ATP binding"/>
    <property type="evidence" value="ECO:0007669"/>
    <property type="project" value="InterPro"/>
</dbReference>
<dbReference type="SMART" id="SM00220">
    <property type="entry name" value="S_TKc"/>
    <property type="match status" value="1"/>
</dbReference>
<feature type="compositionally biased region" description="Basic and acidic residues" evidence="2">
    <location>
        <begin position="1355"/>
        <end position="1410"/>
    </location>
</feature>
<dbReference type="PANTHER" id="PTHR47633:SF4">
    <property type="entry name" value="MYOPALLADIN ISOFORM X1"/>
    <property type="match status" value="1"/>
</dbReference>
<dbReference type="Gene3D" id="1.10.510.10">
    <property type="entry name" value="Transferase(Phosphotransferase) domain 1"/>
    <property type="match status" value="1"/>
</dbReference>
<feature type="compositionally biased region" description="Acidic residues" evidence="2">
    <location>
        <begin position="403"/>
        <end position="418"/>
    </location>
</feature>
<gene>
    <name evidence="4" type="ORF">PPERSA_01988</name>
</gene>
<dbReference type="Pfam" id="PF00069">
    <property type="entry name" value="Pkinase"/>
    <property type="match status" value="1"/>
</dbReference>
<feature type="compositionally biased region" description="Basic and acidic residues" evidence="2">
    <location>
        <begin position="1301"/>
        <end position="1321"/>
    </location>
</feature>